<keyword evidence="5" id="KW-0170">Cobalt</keyword>
<evidence type="ECO:0000256" key="4">
    <source>
        <dbReference type="ARBA" id="ARBA00023235"/>
    </source>
</evidence>
<evidence type="ECO:0000256" key="5">
    <source>
        <dbReference type="ARBA" id="ARBA00023285"/>
    </source>
</evidence>
<dbReference type="InterPro" id="IPR016176">
    <property type="entry name" value="Cbl-dep_enz_cat"/>
</dbReference>
<dbReference type="Proteomes" id="UP000027665">
    <property type="component" value="Unassembled WGS sequence"/>
</dbReference>
<reference evidence="7 8" key="1">
    <citation type="submission" date="2014-04" db="EMBL/GenBank/DDBJ databases">
        <title>Draft Genome Sequence of Synergistes jonesii.</title>
        <authorList>
            <person name="Coil D.A."/>
            <person name="Eisen J.A."/>
            <person name="Holland-Moritz H.E."/>
        </authorList>
    </citation>
    <scope>NUCLEOTIDE SEQUENCE [LARGE SCALE GENOMIC DNA]</scope>
    <source>
        <strain evidence="7 8">78-1</strain>
    </source>
</reference>
<keyword evidence="3" id="KW-0846">Cobalamin</keyword>
<feature type="domain" description="Methylmalonyl-CoA mutase alpha/beta chain catalytic" evidence="6">
    <location>
        <begin position="59"/>
        <end position="569"/>
    </location>
</feature>
<evidence type="ECO:0000313" key="8">
    <source>
        <dbReference type="Proteomes" id="UP000027665"/>
    </source>
</evidence>
<sequence length="747" mass="81744">MPAQLLGKGSIRMNETEVKTSGFPPVSFEEFAPPSKEEWQGEAVTALKGAPFEKRMYTRTYEGITLEPIYTRDDLEKLPGVDGLPGEAPFLRGTKSEGYMASPWEIAQGSANVLPREANEAVKHELKKGATVLSFELDKCTRLGLDPDKDLFKGDYRGLSLSTLKDADEMLDGLDFTKTPLQIYAGASAVPLLALTAARSRAHGERERFKRAAGCIGADPLGELAENGALPLPIDELYDEMALAAKWTEKNAPQLKTLLVRGDAYHNGGASATQETGYAMSAAIAYIRAMQLRGIEPEKSIPQIKFSFSLGTNFFMEVARLRAARTVWAQVIEAFGVDVEKYGKIDIFARTSRFTPTVYDPYVNILRSTTQAFSGAVGGVDAMQVTCFDDAVRPGGEISQRVARNIQIMLQTEFDMLQPIDPSGGSWYIERLTSQCANAILSVIQKVESYGGMYSALKAGGVQEDIEKTLKERMKNLATRKDRAVGTNMYPNTLEKPLEISSPRGEALYEERSKAVAEFREMADGKHAAECLKKIMRTLDDGDEGFVDAVIDAYMAGATLGDVRKTLDDGFCGSESAKAIGVHRWTEEFEALRKRTEEFMESTGKSIRIFLANMGPIPQHKARADFSTGFMEVAHFEVLKNNGFPTPEEAAKAAIESGADVAVICSSDDTYPELVPSVARGIKKAVPSMRVLLAGAPAPEFKDSYVEAGVDDFIHVRANCYEILKSIQESAINAAEPCRGEESKCRS</sequence>
<dbReference type="PANTHER" id="PTHR48101:SF4">
    <property type="entry name" value="METHYLMALONYL-COA MUTASE, MITOCHONDRIAL"/>
    <property type="match status" value="1"/>
</dbReference>
<dbReference type="GO" id="GO:0005737">
    <property type="term" value="C:cytoplasm"/>
    <property type="evidence" value="ECO:0007669"/>
    <property type="project" value="TreeGrafter"/>
</dbReference>
<dbReference type="GO" id="GO:0046872">
    <property type="term" value="F:metal ion binding"/>
    <property type="evidence" value="ECO:0007669"/>
    <property type="project" value="InterPro"/>
</dbReference>
<comment type="cofactor">
    <cofactor evidence="1">
        <name>adenosylcob(III)alamin</name>
        <dbReference type="ChEBI" id="CHEBI:18408"/>
    </cofactor>
</comment>
<keyword evidence="4" id="KW-0413">Isomerase</keyword>
<evidence type="ECO:0000313" key="7">
    <source>
        <dbReference type="EMBL" id="KEJ91647.1"/>
    </source>
</evidence>
<dbReference type="STRING" id="2754.EH55_08200"/>
<dbReference type="EMBL" id="JMKI01000038">
    <property type="protein sequence ID" value="KEJ91647.1"/>
    <property type="molecule type" value="Genomic_DNA"/>
</dbReference>
<dbReference type="GO" id="GO:0019678">
    <property type="term" value="P:propionate metabolic process, methylmalonyl pathway"/>
    <property type="evidence" value="ECO:0007669"/>
    <property type="project" value="TreeGrafter"/>
</dbReference>
<evidence type="ECO:0000256" key="2">
    <source>
        <dbReference type="ARBA" id="ARBA00008465"/>
    </source>
</evidence>
<name>A0A073J1R7_9BACT</name>
<dbReference type="Gene3D" id="3.20.20.240">
    <property type="entry name" value="Methylmalonyl-CoA mutase"/>
    <property type="match status" value="1"/>
</dbReference>
<dbReference type="PANTHER" id="PTHR48101">
    <property type="entry name" value="METHYLMALONYL-COA MUTASE, MITOCHONDRIAL-RELATED"/>
    <property type="match status" value="1"/>
</dbReference>
<dbReference type="InterPro" id="IPR006099">
    <property type="entry name" value="MeMalonylCoA_mutase_a/b_cat"/>
</dbReference>
<dbReference type="AlphaFoldDB" id="A0A073J1R7"/>
<dbReference type="SUPFAM" id="SSF52242">
    <property type="entry name" value="Cobalamin (vitamin B12)-binding domain"/>
    <property type="match status" value="1"/>
</dbReference>
<dbReference type="eggNOG" id="COG1884">
    <property type="taxonomic scope" value="Bacteria"/>
</dbReference>
<organism evidence="7 8">
    <name type="scientific">Synergistes jonesii</name>
    <dbReference type="NCBI Taxonomy" id="2754"/>
    <lineage>
        <taxon>Bacteria</taxon>
        <taxon>Thermotogati</taxon>
        <taxon>Synergistota</taxon>
        <taxon>Synergistia</taxon>
        <taxon>Synergistales</taxon>
        <taxon>Synergistaceae</taxon>
        <taxon>Synergistes</taxon>
    </lineage>
</organism>
<evidence type="ECO:0000259" key="6">
    <source>
        <dbReference type="Pfam" id="PF01642"/>
    </source>
</evidence>
<dbReference type="CDD" id="cd03677">
    <property type="entry name" value="MM_CoA_mutase_beta"/>
    <property type="match status" value="1"/>
</dbReference>
<gene>
    <name evidence="7" type="ORF">EH55_08200</name>
</gene>
<protein>
    <recommendedName>
        <fullName evidence="6">Methylmalonyl-CoA mutase alpha/beta chain catalytic domain-containing protein</fullName>
    </recommendedName>
</protein>
<dbReference type="InterPro" id="IPR036724">
    <property type="entry name" value="Cobalamin-bd_sf"/>
</dbReference>
<dbReference type="Pfam" id="PF01642">
    <property type="entry name" value="MM_CoA_mutase"/>
    <property type="match status" value="1"/>
</dbReference>
<accession>A0A073J1R7</accession>
<dbReference type="GO" id="GO:0031419">
    <property type="term" value="F:cobalamin binding"/>
    <property type="evidence" value="ECO:0007669"/>
    <property type="project" value="UniProtKB-KW"/>
</dbReference>
<dbReference type="GO" id="GO:0004494">
    <property type="term" value="F:methylmalonyl-CoA mutase activity"/>
    <property type="evidence" value="ECO:0007669"/>
    <property type="project" value="UniProtKB-EC"/>
</dbReference>
<keyword evidence="8" id="KW-1185">Reference proteome</keyword>
<comment type="caution">
    <text evidence="7">The sequence shown here is derived from an EMBL/GenBank/DDBJ whole genome shotgun (WGS) entry which is preliminary data.</text>
</comment>
<comment type="similarity">
    <text evidence="2">Belongs to the methylmalonyl-CoA mutase family.</text>
</comment>
<dbReference type="SUPFAM" id="SSF51703">
    <property type="entry name" value="Cobalamin (vitamin B12)-dependent enzymes"/>
    <property type="match status" value="1"/>
</dbReference>
<evidence type="ECO:0000256" key="1">
    <source>
        <dbReference type="ARBA" id="ARBA00001922"/>
    </source>
</evidence>
<proteinExistence type="inferred from homology"/>
<dbReference type="Gene3D" id="3.40.50.280">
    <property type="entry name" value="Cobalamin-binding domain"/>
    <property type="match status" value="1"/>
</dbReference>
<evidence type="ECO:0000256" key="3">
    <source>
        <dbReference type="ARBA" id="ARBA00022628"/>
    </source>
</evidence>